<comment type="caution">
    <text evidence="1">The sequence shown here is derived from an EMBL/GenBank/DDBJ whole genome shotgun (WGS) entry which is preliminary data.</text>
</comment>
<dbReference type="Proteomes" id="UP001596990">
    <property type="component" value="Unassembled WGS sequence"/>
</dbReference>
<name>A0ABW3L465_9BACI</name>
<dbReference type="RefSeq" id="WP_386063247.1">
    <property type="nucleotide sequence ID" value="NZ_JBHTKL010000006.1"/>
</dbReference>
<sequence length="213" mass="25279">MTKLGILGITHDEEMQKRYNLTLDRIESLIDDFRPDVICGEVHPESWELYLNTGESNGILGETQQEYPSMIYPYCDKHQVTFIPVDWFEEDVFEEDVFDRFPQDERIELEAELERMEEVKLATTWDAGEIPLNSVEYDQATEEIYRWLNHLNPDVQQIRWNARHHIMIARVKKAIQSNPGKRILCLHGADHNYWYHKVLKKEETVEVVYPLKS</sequence>
<reference evidence="2" key="1">
    <citation type="journal article" date="2019" name="Int. J. Syst. Evol. Microbiol.">
        <title>The Global Catalogue of Microorganisms (GCM) 10K type strain sequencing project: providing services to taxonomists for standard genome sequencing and annotation.</title>
        <authorList>
            <consortium name="The Broad Institute Genomics Platform"/>
            <consortium name="The Broad Institute Genome Sequencing Center for Infectious Disease"/>
            <person name="Wu L."/>
            <person name="Ma J."/>
        </authorList>
    </citation>
    <scope>NUCLEOTIDE SEQUENCE [LARGE SCALE GENOMIC DNA]</scope>
    <source>
        <strain evidence="2">CCUG 56607</strain>
    </source>
</reference>
<evidence type="ECO:0000313" key="1">
    <source>
        <dbReference type="EMBL" id="MFD1020849.1"/>
    </source>
</evidence>
<keyword evidence="2" id="KW-1185">Reference proteome</keyword>
<accession>A0ABW3L465</accession>
<evidence type="ECO:0000313" key="2">
    <source>
        <dbReference type="Proteomes" id="UP001596990"/>
    </source>
</evidence>
<dbReference type="EMBL" id="JBHTKL010000006">
    <property type="protein sequence ID" value="MFD1020849.1"/>
    <property type="molecule type" value="Genomic_DNA"/>
</dbReference>
<protein>
    <submittedName>
        <fullName evidence="1">Uncharacterized protein</fullName>
    </submittedName>
</protein>
<gene>
    <name evidence="1" type="ORF">ACFQ2J_16800</name>
</gene>
<proteinExistence type="predicted"/>
<organism evidence="1 2">
    <name type="scientific">Thalassobacillus hwangdonensis</name>
    <dbReference type="NCBI Taxonomy" id="546108"/>
    <lineage>
        <taxon>Bacteria</taxon>
        <taxon>Bacillati</taxon>
        <taxon>Bacillota</taxon>
        <taxon>Bacilli</taxon>
        <taxon>Bacillales</taxon>
        <taxon>Bacillaceae</taxon>
        <taxon>Thalassobacillus</taxon>
    </lineage>
</organism>